<accession>A0A1I3RNE5</accession>
<gene>
    <name evidence="7" type="ORF">SAMN03080618_03083</name>
</gene>
<dbReference type="Pfam" id="PF00691">
    <property type="entry name" value="OmpA"/>
    <property type="match status" value="1"/>
</dbReference>
<evidence type="ECO:0000313" key="8">
    <source>
        <dbReference type="Proteomes" id="UP000242763"/>
    </source>
</evidence>
<dbReference type="CDD" id="cd07185">
    <property type="entry name" value="OmpA_C-like"/>
    <property type="match status" value="1"/>
</dbReference>
<dbReference type="AlphaFoldDB" id="A0A1I3RNE5"/>
<dbReference type="PANTHER" id="PTHR30329:SF21">
    <property type="entry name" value="LIPOPROTEIN YIAD-RELATED"/>
    <property type="match status" value="1"/>
</dbReference>
<evidence type="ECO:0000256" key="3">
    <source>
        <dbReference type="ARBA" id="ARBA00023237"/>
    </source>
</evidence>
<keyword evidence="8" id="KW-1185">Reference proteome</keyword>
<evidence type="ECO:0000256" key="5">
    <source>
        <dbReference type="SAM" id="SignalP"/>
    </source>
</evidence>
<feature type="chain" id="PRO_5017198401" evidence="5">
    <location>
        <begin position="23"/>
        <end position="188"/>
    </location>
</feature>
<evidence type="ECO:0000313" key="7">
    <source>
        <dbReference type="EMBL" id="SFJ47289.1"/>
    </source>
</evidence>
<dbReference type="InterPro" id="IPR006665">
    <property type="entry name" value="OmpA-like"/>
</dbReference>
<dbReference type="PROSITE" id="PS01068">
    <property type="entry name" value="OMPA_1"/>
    <property type="match status" value="1"/>
</dbReference>
<dbReference type="InterPro" id="IPR036737">
    <property type="entry name" value="OmpA-like_sf"/>
</dbReference>
<evidence type="ECO:0000256" key="1">
    <source>
        <dbReference type="ARBA" id="ARBA00004442"/>
    </source>
</evidence>
<dbReference type="GO" id="GO:0009279">
    <property type="term" value="C:cell outer membrane"/>
    <property type="evidence" value="ECO:0007669"/>
    <property type="project" value="UniProtKB-SubCell"/>
</dbReference>
<name>A0A1I3RNE5_9HYPH</name>
<dbReference type="InterPro" id="IPR006690">
    <property type="entry name" value="OMPA-like_CS"/>
</dbReference>
<evidence type="ECO:0000256" key="2">
    <source>
        <dbReference type="ARBA" id="ARBA00023136"/>
    </source>
</evidence>
<dbReference type="EMBL" id="FORF01000021">
    <property type="protein sequence ID" value="SFJ47289.1"/>
    <property type="molecule type" value="Genomic_DNA"/>
</dbReference>
<dbReference type="PANTHER" id="PTHR30329">
    <property type="entry name" value="STATOR ELEMENT OF FLAGELLAR MOTOR COMPLEX"/>
    <property type="match status" value="1"/>
</dbReference>
<keyword evidence="2 4" id="KW-0472">Membrane</keyword>
<keyword evidence="5" id="KW-0732">Signal</keyword>
<dbReference type="PROSITE" id="PS51123">
    <property type="entry name" value="OMPA_2"/>
    <property type="match status" value="1"/>
</dbReference>
<dbReference type="InterPro" id="IPR006664">
    <property type="entry name" value="OMP_bac"/>
</dbReference>
<dbReference type="SUPFAM" id="SSF103088">
    <property type="entry name" value="OmpA-like"/>
    <property type="match status" value="1"/>
</dbReference>
<dbReference type="Gene3D" id="3.30.1330.60">
    <property type="entry name" value="OmpA-like domain"/>
    <property type="match status" value="1"/>
</dbReference>
<feature type="domain" description="OmpA-like" evidence="6">
    <location>
        <begin position="66"/>
        <end position="188"/>
    </location>
</feature>
<dbReference type="InterPro" id="IPR050330">
    <property type="entry name" value="Bact_OuterMem_StrucFunc"/>
</dbReference>
<organism evidence="7 8">
    <name type="scientific">Aquamicrobium aerolatum DSM 21857</name>
    <dbReference type="NCBI Taxonomy" id="1121003"/>
    <lineage>
        <taxon>Bacteria</taxon>
        <taxon>Pseudomonadati</taxon>
        <taxon>Pseudomonadota</taxon>
        <taxon>Alphaproteobacteria</taxon>
        <taxon>Hyphomicrobiales</taxon>
        <taxon>Phyllobacteriaceae</taxon>
        <taxon>Aerobium</taxon>
    </lineage>
</organism>
<dbReference type="STRING" id="1121003.SAMN03080618_03083"/>
<feature type="signal peptide" evidence="5">
    <location>
        <begin position="1"/>
        <end position="22"/>
    </location>
</feature>
<protein>
    <submittedName>
        <fullName evidence="7">OmpA family protein</fullName>
    </submittedName>
</protein>
<dbReference type="Proteomes" id="UP000242763">
    <property type="component" value="Unassembled WGS sequence"/>
</dbReference>
<reference evidence="8" key="1">
    <citation type="submission" date="2016-10" db="EMBL/GenBank/DDBJ databases">
        <authorList>
            <person name="Varghese N."/>
            <person name="Submissions S."/>
        </authorList>
    </citation>
    <scope>NUCLEOTIDE SEQUENCE [LARGE SCALE GENOMIC DNA]</scope>
    <source>
        <strain evidence="8">DSM 21857</strain>
    </source>
</reference>
<dbReference type="OrthoDB" id="9792021at2"/>
<dbReference type="PRINTS" id="PR01021">
    <property type="entry name" value="OMPADOMAIN"/>
</dbReference>
<evidence type="ECO:0000256" key="4">
    <source>
        <dbReference type="PROSITE-ProRule" id="PRU00473"/>
    </source>
</evidence>
<evidence type="ECO:0000259" key="6">
    <source>
        <dbReference type="PROSITE" id="PS51123"/>
    </source>
</evidence>
<comment type="subcellular location">
    <subcellularLocation>
        <location evidence="1">Cell outer membrane</location>
    </subcellularLocation>
</comment>
<sequence>MLRRSFIALTIATIALPGIATAQPRQAPEMPSADRIMRQLDQQPRMRMSPERRVTVQEFKRRPELRRAAPSIEIQSINFATASADISRSQFRNVEQIARAMERVLRRDRGARFLIEGHTDAVGSASYNRALSERRAESLKRVLVREFRIPTRALETVGYGEDYLLIDTPYEAWENRRVTLRRIDGFLR</sequence>
<keyword evidence="3" id="KW-0998">Cell outer membrane</keyword>
<dbReference type="RefSeq" id="WP_091524135.1">
    <property type="nucleotide sequence ID" value="NZ_FORF01000021.1"/>
</dbReference>
<proteinExistence type="predicted"/>